<evidence type="ECO:0000313" key="2">
    <source>
        <dbReference type="Proteomes" id="UP000091956"/>
    </source>
</evidence>
<dbReference type="AlphaFoldDB" id="A0A1B8GNW6"/>
<dbReference type="OrthoDB" id="3440118at2759"/>
<gene>
    <name evidence="1" type="ORF">VE01_04456</name>
</gene>
<name>A0A1B8GNW6_9PEZI</name>
<dbReference type="Proteomes" id="UP000091956">
    <property type="component" value="Unassembled WGS sequence"/>
</dbReference>
<sequence length="192" mass="22204">MSDSDKQMLELLEEWSTLFIDNAKYQRLICKECMVGVTVGFIGKHLKKKHGVKMDMANKVEKHIRASHWGWVDCLGLKPEDGKRAQEGLDVFDGIRCKFCRNFNSRSVVEVEEHWKLMGHGEMKGCSIEAVPMQSWVGREGKRPELWVVEKEEREKDCQVQKGHTEEFGDWQLEIIKEGLKRVGLGDEWVVA</sequence>
<dbReference type="InterPro" id="IPR022698">
    <property type="entry name" value="OrsD"/>
</dbReference>
<organism evidence="1 2">
    <name type="scientific">Pseudogymnoascus verrucosus</name>
    <dbReference type="NCBI Taxonomy" id="342668"/>
    <lineage>
        <taxon>Eukaryota</taxon>
        <taxon>Fungi</taxon>
        <taxon>Dikarya</taxon>
        <taxon>Ascomycota</taxon>
        <taxon>Pezizomycotina</taxon>
        <taxon>Leotiomycetes</taxon>
        <taxon>Thelebolales</taxon>
        <taxon>Thelebolaceae</taxon>
        <taxon>Pseudogymnoascus</taxon>
    </lineage>
</organism>
<dbReference type="EMBL" id="KV460221">
    <property type="protein sequence ID" value="OBT97543.1"/>
    <property type="molecule type" value="Genomic_DNA"/>
</dbReference>
<dbReference type="RefSeq" id="XP_018131276.1">
    <property type="nucleotide sequence ID" value="XM_018273930.1"/>
</dbReference>
<protein>
    <submittedName>
        <fullName evidence="1">Uncharacterized protein</fullName>
    </submittedName>
</protein>
<dbReference type="Pfam" id="PF12013">
    <property type="entry name" value="OrsD"/>
    <property type="match status" value="1"/>
</dbReference>
<evidence type="ECO:0000313" key="1">
    <source>
        <dbReference type="EMBL" id="OBT97543.1"/>
    </source>
</evidence>
<reference evidence="2" key="2">
    <citation type="journal article" date="2018" name="Nat. Commun.">
        <title>Extreme sensitivity to ultraviolet light in the fungal pathogen causing white-nose syndrome of bats.</title>
        <authorList>
            <person name="Palmer J.M."/>
            <person name="Drees K.P."/>
            <person name="Foster J.T."/>
            <person name="Lindner D.L."/>
        </authorList>
    </citation>
    <scope>NUCLEOTIDE SEQUENCE [LARGE SCALE GENOMIC DNA]</scope>
    <source>
        <strain evidence="2">UAMH 10579</strain>
    </source>
</reference>
<accession>A0A1B8GNW6</accession>
<reference evidence="1 2" key="1">
    <citation type="submission" date="2016-03" db="EMBL/GenBank/DDBJ databases">
        <title>Comparative genomics of Pseudogymnoascus destructans, the fungus causing white-nose syndrome of bats.</title>
        <authorList>
            <person name="Palmer J.M."/>
            <person name="Drees K.P."/>
            <person name="Foster J.T."/>
            <person name="Lindner D.L."/>
        </authorList>
    </citation>
    <scope>NUCLEOTIDE SEQUENCE [LARGE SCALE GENOMIC DNA]</scope>
    <source>
        <strain evidence="1 2">UAMH 10579</strain>
    </source>
</reference>
<keyword evidence="2" id="KW-1185">Reference proteome</keyword>
<proteinExistence type="predicted"/>
<dbReference type="GeneID" id="28837842"/>